<feature type="domain" description="Fibronectin type-III" evidence="3">
    <location>
        <begin position="1450"/>
        <end position="1540"/>
    </location>
</feature>
<feature type="compositionally biased region" description="Low complexity" evidence="1">
    <location>
        <begin position="42"/>
        <end position="80"/>
    </location>
</feature>
<keyword evidence="2" id="KW-0472">Membrane</keyword>
<dbReference type="FunFam" id="2.60.40.10:FF:001379">
    <property type="entry name" value="Usherin"/>
    <property type="match status" value="1"/>
</dbReference>
<evidence type="ECO:0000256" key="2">
    <source>
        <dbReference type="SAM" id="Phobius"/>
    </source>
</evidence>
<dbReference type="FunFam" id="2.60.40.10:FF:001211">
    <property type="entry name" value="Usherin"/>
    <property type="match status" value="1"/>
</dbReference>
<name>A0A8U1EUS3_SALNM</name>
<feature type="domain" description="Fibronectin type-III" evidence="3">
    <location>
        <begin position="336"/>
        <end position="435"/>
    </location>
</feature>
<dbReference type="KEGG" id="snh:120059766"/>
<feature type="domain" description="Fibronectin type-III" evidence="3">
    <location>
        <begin position="1174"/>
        <end position="1261"/>
    </location>
</feature>
<dbReference type="FunFam" id="2.60.40.10:FF:000819">
    <property type="entry name" value="Usherin"/>
    <property type="match status" value="1"/>
</dbReference>
<gene>
    <name evidence="5" type="primary">LOC120059766</name>
</gene>
<feature type="domain" description="Fibronectin type-III" evidence="3">
    <location>
        <begin position="1262"/>
        <end position="1357"/>
    </location>
</feature>
<evidence type="ECO:0000313" key="5">
    <source>
        <dbReference type="RefSeq" id="XP_038864747.1"/>
    </source>
</evidence>
<feature type="domain" description="Fibronectin type-III" evidence="3">
    <location>
        <begin position="1832"/>
        <end position="1937"/>
    </location>
</feature>
<dbReference type="InterPro" id="IPR050713">
    <property type="entry name" value="RTP_Phos/Ushers"/>
</dbReference>
<dbReference type="InterPro" id="IPR056601">
    <property type="entry name" value="Galaxin_dom"/>
</dbReference>
<feature type="domain" description="Fibronectin type-III" evidence="3">
    <location>
        <begin position="2031"/>
        <end position="2115"/>
    </location>
</feature>
<feature type="domain" description="Fibronectin type-III" evidence="3">
    <location>
        <begin position="2503"/>
        <end position="2611"/>
    </location>
</feature>
<dbReference type="FunFam" id="2.60.40.10:FF:001168">
    <property type="entry name" value="Usherin"/>
    <property type="match status" value="1"/>
</dbReference>
<dbReference type="PANTHER" id="PTHR46957:SF7">
    <property type="entry name" value="USHERIN"/>
    <property type="match status" value="1"/>
</dbReference>
<feature type="transmembrane region" description="Helical" evidence="2">
    <location>
        <begin position="2716"/>
        <end position="2738"/>
    </location>
</feature>
<feature type="domain" description="Fibronectin type-III" evidence="3">
    <location>
        <begin position="2411"/>
        <end position="2501"/>
    </location>
</feature>
<feature type="transmembrane region" description="Helical" evidence="2">
    <location>
        <begin position="3527"/>
        <end position="3550"/>
    </location>
</feature>
<feature type="domain" description="Fibronectin type-III" evidence="3">
    <location>
        <begin position="2207"/>
        <end position="2306"/>
    </location>
</feature>
<feature type="domain" description="Fibronectin type-III" evidence="3">
    <location>
        <begin position="733"/>
        <end position="823"/>
    </location>
</feature>
<accession>A0A8U1EUS3</accession>
<feature type="domain" description="Fibronectin type-III" evidence="3">
    <location>
        <begin position="2311"/>
        <end position="2410"/>
    </location>
</feature>
<dbReference type="FunFam" id="2.60.40.10:FF:001100">
    <property type="entry name" value="Usherin"/>
    <property type="match status" value="1"/>
</dbReference>
<feature type="domain" description="Fibronectin type-III" evidence="3">
    <location>
        <begin position="146"/>
        <end position="239"/>
    </location>
</feature>
<evidence type="ECO:0000256" key="1">
    <source>
        <dbReference type="SAM" id="MobiDB-lite"/>
    </source>
</evidence>
<dbReference type="SUPFAM" id="SSF49265">
    <property type="entry name" value="Fibronectin type III"/>
    <property type="match status" value="13"/>
</dbReference>
<dbReference type="RefSeq" id="XP_038864747.1">
    <property type="nucleotide sequence ID" value="XM_039008819.1"/>
</dbReference>
<dbReference type="InterPro" id="IPR013783">
    <property type="entry name" value="Ig-like_fold"/>
</dbReference>
<sequence length="3658" mass="398933">MVLPQITDTSPTTSASFSPETWYRKAYEESRTGSRPAPEGVGSMPSSTGTPSPGSGTSSPGSFSGSPGTISPGIGTCSPGSLGGSPGFGTGSPGSGSGSSPGSERERGIWCENCNARLAELKRQALKLLIPGPYSSKLSPPPAPDGVMPPGGLDATPASLQLFWLPPGRANAPGPLYYDLQMRDTPDGPIQQLLNNVTSTFSHTVEGLSPYTDYLFRVVVSHTHGETASDWTSLRTAEDSPGPVDPPVVSALQSHSVSVSWAPPAQPNGVITHYTLHLTSTLSLSHSTATVPGNTTSYSLYNLLPYQLYSLQVEACTPAGCTLSVEFQSFHTPAAPPEGVPVPHLYSDTPTSVLLSWGAPERSNGELEGWVVERSVRGTQQVSTVVRLPPSPPPLSYLDHSSALSPWTSYQYRLVASTQAGSNTSAWANITTRPSRPAGLVPPRVDVLGPDSLQVMWSPPVIANGVIDRYEIRLPDPRVSHDDLSNLTVTVTDLVPYTDYLVTVLACSSGGGLIGGCTESLPTAVTTLPTIPQDLAPLAVVAISESFLAVSWQPPDRPNGPNLRYELLRRKSRQPLATQPPADLHRWFNVYAGDKLFHQDKGLSRFTWYQYQLLVYNDVGYSTGQLATGVTLAGVPLHPPSLSVQTIDHTSIHISWTEPSLQDLQGEVELYTLRVESSHLRQTLTFLPGVDSTVIGDLQPNTRYRVSLQVSNGAYNTSNTEVNCTTEDGEPEGVFPPEVVPVNSSTVRVLWSPPVQPNGAVTEYSVYLDGTVHATADNTSGSYLLGGLLPFTVYDIKVEVCTVYGCVKSNATQVTTVEDLPADIAPPHIQVLSPRSVRVEWSSPGQPCGIMLGYEVWRKMLRPCGGAEWGSSVTQGGEGSEVRCSYLQCSASQGVCGASCYQPQRQVCCDGVVYTSKPLHLCCEGRYLPSPNSSHTLCCGGKLLLPLPDHQCCGGYYIPVATGEVCCPDPGQGRVSVGVGDACCGRVPYSPLGGQLCCGGLLHDAYRSQCCGSTVIEDTLVCCGDAERGMPHTPLTGLSCCGEDYLNSSTSLCCVGHDGFPRMHPAGNGTVHLQCCGSEVINQEEECCNGVGYNPHRHVCADRVSSGLVKESDPALCSSQEDLIYSGVANRYSYTDSDLEPYTTYEYRVSAWNSYGRGYSNVTVVTTNEDTPWGVAPPHWSRLGDRDDVVQLHWQAPAKPNGDISHYVVLRDGQERYRGDEMSFTDVGGIHPFQEYGYWLRACNTAGCTDSSQVLAVTVQGVPEEVASPIVTALGPGSLRLSWAPPSKANGIIRLYHINMTSTGTIHTHTPSDGPLNYTFTGLQPHSDYSFVLVACTAVGCGASQPSTGRTLQDAPTGVWSSPRHVVVNSTAVELYWDQPLQPNGHVASYRLLRDGVTVFAGDSQDNNYTDTQLQPNTRYVFVLEASTGGGSGLSNRYVVQTPVSSPLGVPPPHNITVFGPRSVFVSWKPPGVFNTSLPLYYNILLNPGSARSVMRTVGREQYLNVSGLDPYTQYHIRVQACQADGCGLGEGVYVRTSEAPPEDMDPPTVTAAGATVIQVCWNPPHKPNGLITSYFIHRRPMGTQEELLVFIWSNGPLEFIDASDALKPFRQYQYSIHAHNSRGSARSQWASAVTMEAGPEDIAPPIVTPTSAYSVQLNWTQPGQPNGRISQYRLVYRKQHTDPTLNTSTITALTVPGSTLLSSVYGLEAFSVYSVRVEAMNGAGSVSSPWVSIRTLEASPAGLANFSLEQREQGRALLLTWDTPHTPNGVITSYNIYSEGNLEFSGLSRQFLFRRLEPFSLYSLVLEACTSAGCTRTPPQSVTTAAAPPGAQPAPIPSAIGPHSVELTWSLPTHPNGPIGEYILLGRSLDDGRRGNNEETARVLFRESSTQASSFSHTVTGLWPWTQYQFSIRVHNPAGHADSPWVTVTTRQAPPHGLTPPSVVHVEGNPYELLVSWTPPLESNGVLLSYRIQRDNVSFSFSFDPSVFNYTDEDLSAFTSYRYAITACTAEGCVTSPETQVKTLEAPPAAVDFPTITSITADSINVSWTVPLIQNGEVTQYMLEANGKEVYRGSGLSVVMSELRPHTHYRLVLLACTNGGCTPSTPIKAQTLDAPPRGLNPPSLKVTGPESLEIIWGAPKLPNGIITGYELRRDGQVIYVGMETRYHDFTLLPSVEYGYSVTANNSRGAVTSSVAKARTHPSAPSGVGPPTLQPLGPRQLRVDWEPPARPNGVIVSYTVYQRDPTLPSTHSFLYDPEHSAFSGRSIILKQLTPYHRYEVRVEACTELGCASSDWVSVLTLESPPTGQSIPLLELQRDVRGLQTVFLLSWPPPAQPNGRVLHYEVYRRLGQNTEVSGGAAALVYRNDSATCRDAGLLPYTDYQYQVWAVNSVGRSGSQWANGRTGPAPPEGVGPPTFLRILATSAVVDIRPPTRPNGIVSLYRVFSEGPNATHTLLSEGISRQQTLHGLSPYTQYWVGVEACTCYQCCSQGPMSELRTQASPPAQQPSPRPVALTSRSAQVEWDEPLAPNGLIESCELHIRSSCPQPPQPVPPLCVEGPIEMRFFGRGRNYNVTGLQPYSSYQLSATCYNNMGSTASIWTTVTTLTEAPQYISPFEVYSNLTLVWLDWSASFSLNGFLRDYSLTDNNLRVYIGFHSYLYIPRTSEKTLSLQVTCTTDIGSASTPIIRYSPATGPVEPTPGGKQGVGTQGAPVYSEMWFILLLVFLGLLVLAVLLGLVLRRALRKEPFIRERPPLVPLQKRSQAGGDAYMRPYSHTRMCLNTVLTRMCLNTVLTRMCLNTVLTRMCLNTVLTRMCLNTVLTRMCLNTVLTRMCLNTVLTRMCLNTVLTRMCLNTALTRMCLNTVLTRVCLNTALTRMCLNTVLTRVCLNTALTRVCLNTALTRVCLNTALTRMCLNTALTRMCLNTALTRMCLNTALTRMCLNTALTRMCLNTALTRMCLNTALTRMCLNTALTRMCLNTALTRMCLNTALTRVCLNTALTRMCLNTALTRMCLNTVLTRVCLNTALTRMCLNTALTRMCLNTALTRMCLNTVLTRVCLNTALTRMCLNTALTRVCLNTALTRMCLNTVLTRMCLNTVLTRVCLNTALTRMCLNTVLTRMCLNTVLTRVCLNTALTRMCLNTALTRMCLNTVLTRVCLNTALTRMCLNTALTRMCLNTALTRMCLNTVLTRVCLNTALTRMCLNTALTRVCLNTALTRMCLNTVLTRMCLNTVLTRVCLNTALTRMCLNTVLTRMCLNTVLTRVCLNTALTRMCLNTALTRMCLNTVLTRVCLNTVLTRMCLNTVLTRMCLNTALTRMCLNTVLTRMCLNTVLTRVCLNTALTRVCLNTALTRMCLNTVLTRMCLNTALTRMCLNTVLTRMCLNTALTRMCLNTALTRMCLNTVLTRVCLNTVLTRVCLNTVLTRMCLNTVLTRVCLNTALTRMCLNTALTRMCLNTALTRMCLNTVLTRVCLNTVLTRVCLNTVLTRMCLNTVLTRVCLNTFDTVTDCLEDSNVTLKSYTMNYEYVGYFYCIGMWLMIVLMKVGISLHLISSTSCYPSPRQGLTDSKIVGGGSRFSPMSVLRVPSQSQLSHAYSQNSLHRSVSQLIEQDRKSLMGEGGQDSGLGHDSGLYVEDDEFVEAIKAFSSVRKEHTMFTDTHL</sequence>
<dbReference type="SMART" id="SM00060">
    <property type="entry name" value="FN3"/>
    <property type="match status" value="23"/>
</dbReference>
<proteinExistence type="predicted"/>
<feature type="compositionally biased region" description="Basic and acidic residues" evidence="1">
    <location>
        <begin position="22"/>
        <end position="32"/>
    </location>
</feature>
<dbReference type="Pfam" id="PF00041">
    <property type="entry name" value="fn3"/>
    <property type="match status" value="14"/>
</dbReference>
<feature type="domain" description="Fibronectin type-III" evidence="3">
    <location>
        <begin position="531"/>
        <end position="637"/>
    </location>
</feature>
<feature type="compositionally biased region" description="Gly residues" evidence="1">
    <location>
        <begin position="81"/>
        <end position="99"/>
    </location>
</feature>
<keyword evidence="2" id="KW-1133">Transmembrane helix</keyword>
<dbReference type="FunFam" id="2.60.40.10:FF:001176">
    <property type="entry name" value="Usherin"/>
    <property type="match status" value="2"/>
</dbReference>
<dbReference type="FunFam" id="2.60.40.10:FF:001030">
    <property type="entry name" value="Usherin"/>
    <property type="match status" value="1"/>
</dbReference>
<feature type="domain" description="Fibronectin type-III" evidence="3">
    <location>
        <begin position="1359"/>
        <end position="1445"/>
    </location>
</feature>
<feature type="domain" description="Fibronectin type-III" evidence="3">
    <location>
        <begin position="1541"/>
        <end position="1638"/>
    </location>
</feature>
<dbReference type="FunFam" id="2.60.40.10:FF:001716">
    <property type="entry name" value="Usherin"/>
    <property type="match status" value="1"/>
</dbReference>
<reference evidence="5" key="1">
    <citation type="submission" date="2025-08" db="UniProtKB">
        <authorList>
            <consortium name="RefSeq"/>
        </authorList>
    </citation>
    <scope>IDENTIFICATION</scope>
    <source>
        <tissue evidence="5">White muscle</tissue>
    </source>
</reference>
<dbReference type="PANTHER" id="PTHR46957">
    <property type="entry name" value="CYTOKINE RECEPTOR"/>
    <property type="match status" value="1"/>
</dbReference>
<feature type="domain" description="Fibronectin type-III" evidence="3">
    <location>
        <begin position="2116"/>
        <end position="2203"/>
    </location>
</feature>
<dbReference type="Proteomes" id="UP000808372">
    <property type="component" value="Chromosome 15"/>
</dbReference>
<evidence type="ECO:0000259" key="3">
    <source>
        <dbReference type="PROSITE" id="PS50853"/>
    </source>
</evidence>
<dbReference type="PROSITE" id="PS50853">
    <property type="entry name" value="FN3"/>
    <property type="match status" value="22"/>
</dbReference>
<dbReference type="InterPro" id="IPR036116">
    <property type="entry name" value="FN3_sf"/>
</dbReference>
<dbReference type="FunFam" id="2.60.40.10:FF:001285">
    <property type="entry name" value="Usherin"/>
    <property type="match status" value="1"/>
</dbReference>
<feature type="domain" description="Fibronectin type-III" evidence="3">
    <location>
        <begin position="243"/>
        <end position="335"/>
    </location>
</feature>
<keyword evidence="2" id="KW-0812">Transmembrane</keyword>
<feature type="region of interest" description="Disordered" evidence="1">
    <location>
        <begin position="1"/>
        <end position="106"/>
    </location>
</feature>
<evidence type="ECO:0000313" key="4">
    <source>
        <dbReference type="Proteomes" id="UP000808372"/>
    </source>
</evidence>
<protein>
    <submittedName>
        <fullName evidence="5">Usherin-like</fullName>
    </submittedName>
</protein>
<keyword evidence="4" id="KW-1185">Reference proteome</keyword>
<feature type="domain" description="Fibronectin type-III" evidence="3">
    <location>
        <begin position="1941"/>
        <end position="2030"/>
    </location>
</feature>
<feature type="domain" description="Fibronectin type-III" evidence="3">
    <location>
        <begin position="1743"/>
        <end position="1831"/>
    </location>
</feature>
<dbReference type="Gene3D" id="2.60.40.10">
    <property type="entry name" value="Immunoglobulins"/>
    <property type="match status" value="23"/>
</dbReference>
<organism evidence="4 5">
    <name type="scientific">Salvelinus namaycush</name>
    <name type="common">Lake trout</name>
    <name type="synonym">Salmo namaycush</name>
    <dbReference type="NCBI Taxonomy" id="8040"/>
    <lineage>
        <taxon>Eukaryota</taxon>
        <taxon>Metazoa</taxon>
        <taxon>Chordata</taxon>
        <taxon>Craniata</taxon>
        <taxon>Vertebrata</taxon>
        <taxon>Euteleostomi</taxon>
        <taxon>Actinopterygii</taxon>
        <taxon>Neopterygii</taxon>
        <taxon>Teleostei</taxon>
        <taxon>Protacanthopterygii</taxon>
        <taxon>Salmoniformes</taxon>
        <taxon>Salmonidae</taxon>
        <taxon>Salmoninae</taxon>
        <taxon>Salvelinus</taxon>
    </lineage>
</organism>
<feature type="compositionally biased region" description="Polar residues" evidence="1">
    <location>
        <begin position="1"/>
        <end position="19"/>
    </location>
</feature>
<feature type="domain" description="Fibronectin type-III" evidence="3">
    <location>
        <begin position="638"/>
        <end position="729"/>
    </location>
</feature>
<dbReference type="CDD" id="cd00063">
    <property type="entry name" value="FN3"/>
    <property type="match status" value="23"/>
</dbReference>
<dbReference type="Pfam" id="PF24748">
    <property type="entry name" value="Galaxin_repeat"/>
    <property type="match status" value="1"/>
</dbReference>
<dbReference type="GeneID" id="120059766"/>
<feature type="domain" description="Fibronectin type-III" evidence="3">
    <location>
        <begin position="439"/>
        <end position="530"/>
    </location>
</feature>
<dbReference type="FunFam" id="2.60.40.10:FF:001227">
    <property type="entry name" value="Usherin"/>
    <property type="match status" value="1"/>
</dbReference>
<dbReference type="InterPro" id="IPR003961">
    <property type="entry name" value="FN3_dom"/>
</dbReference>
<feature type="domain" description="Fibronectin type-III" evidence="3">
    <location>
        <begin position="1639"/>
        <end position="1742"/>
    </location>
</feature>